<accession>A0AB39L1E3</accession>
<feature type="domain" description="Putative Flp pilus-assembly TadG-like N-terminal" evidence="2">
    <location>
        <begin position="12"/>
        <end position="55"/>
    </location>
</feature>
<feature type="transmembrane region" description="Helical" evidence="1">
    <location>
        <begin position="12"/>
        <end position="33"/>
    </location>
</feature>
<keyword evidence="1" id="KW-0472">Membrane</keyword>
<evidence type="ECO:0000313" key="3">
    <source>
        <dbReference type="EMBL" id="XDP44312.1"/>
    </source>
</evidence>
<dbReference type="EMBL" id="CP163302">
    <property type="protein sequence ID" value="XDP44312.1"/>
    <property type="molecule type" value="Genomic_DNA"/>
</dbReference>
<evidence type="ECO:0000256" key="1">
    <source>
        <dbReference type="SAM" id="Phobius"/>
    </source>
</evidence>
<keyword evidence="1" id="KW-1133">Transmembrane helix</keyword>
<dbReference type="AlphaFoldDB" id="A0AB39L1E3"/>
<gene>
    <name evidence="3" type="ORF">AB5L97_13635</name>
</gene>
<proteinExistence type="predicted"/>
<reference evidence="3" key="1">
    <citation type="submission" date="2024-07" db="EMBL/GenBank/DDBJ databases">
        <authorList>
            <person name="fu j."/>
        </authorList>
    </citation>
    <scope>NUCLEOTIDE SEQUENCE</scope>
    <source>
        <strain evidence="3">P10A9</strain>
    </source>
</reference>
<protein>
    <submittedName>
        <fullName evidence="3">Pilus assembly protein TadG-related protein</fullName>
    </submittedName>
</protein>
<organism evidence="3">
    <name type="scientific">Sinomonas puerhi</name>
    <dbReference type="NCBI Taxonomy" id="3238584"/>
    <lineage>
        <taxon>Bacteria</taxon>
        <taxon>Bacillati</taxon>
        <taxon>Actinomycetota</taxon>
        <taxon>Actinomycetes</taxon>
        <taxon>Micrococcales</taxon>
        <taxon>Micrococcaceae</taxon>
        <taxon>Sinomonas</taxon>
    </lineage>
</organism>
<keyword evidence="1" id="KW-0812">Transmembrane</keyword>
<dbReference type="KEGG" id="spue:AB5L97_13635"/>
<sequence length="349" mass="35648">MIRGTRADGERGAIAILSVVLMLALIGVGAVAVDLGQVYAERAQLQNGADSAAIAIGQQCYKNQTCSSSYAGAWTAAAQPLVNGNANDNASAIQSVTFPVVNGLQEVVVTTSTRDGASGAGFLTPLFAKALNVAPATVGAQATVSLKPPGNGGGFPLAFANSCFDLQSGQKAGNIMQLEWKPGMTCTGPSGAVIAGGWGWLSQSGPCQATTASGTDYIPSNPGNGVAQLQACQPILQGWIDTINAGGQVNVVFPVFDQAIAQGAGGQFHILGYATLRIYGWHFANAGSPYEFHDKASDLTALGINPLYACSAGDDRCVIAQFVRFDTVDPSTGTGSGQDLGTTVVTLIK</sequence>
<dbReference type="InterPro" id="IPR028087">
    <property type="entry name" value="Tad_N"/>
</dbReference>
<evidence type="ECO:0000259" key="2">
    <source>
        <dbReference type="Pfam" id="PF13400"/>
    </source>
</evidence>
<dbReference type="RefSeq" id="WP_369045066.1">
    <property type="nucleotide sequence ID" value="NZ_CP163302.1"/>
</dbReference>
<dbReference type="Pfam" id="PF13400">
    <property type="entry name" value="Tad"/>
    <property type="match status" value="1"/>
</dbReference>
<name>A0AB39L1E3_9MICC</name>